<organism evidence="6 7">
    <name type="scientific">Actinomadura bangladeshensis</name>
    <dbReference type="NCBI Taxonomy" id="453573"/>
    <lineage>
        <taxon>Bacteria</taxon>
        <taxon>Bacillati</taxon>
        <taxon>Actinomycetota</taxon>
        <taxon>Actinomycetes</taxon>
        <taxon>Streptosporangiales</taxon>
        <taxon>Thermomonosporaceae</taxon>
        <taxon>Actinomadura</taxon>
    </lineage>
</organism>
<dbReference type="PANTHER" id="PTHR30346">
    <property type="entry name" value="TRANSCRIPTIONAL DUAL REGULATOR HCAR-RELATED"/>
    <property type="match status" value="1"/>
</dbReference>
<dbReference type="SUPFAM" id="SSF53850">
    <property type="entry name" value="Periplasmic binding protein-like II"/>
    <property type="match status" value="1"/>
</dbReference>
<dbReference type="PROSITE" id="PS50931">
    <property type="entry name" value="HTH_LYSR"/>
    <property type="match status" value="1"/>
</dbReference>
<name>A0A6L9QMZ1_9ACTN</name>
<gene>
    <name evidence="6" type="ORF">G3I70_31060</name>
</gene>
<evidence type="ECO:0000256" key="2">
    <source>
        <dbReference type="ARBA" id="ARBA00023015"/>
    </source>
</evidence>
<sequence>MNLEFADVEVFLALAEELHFRRTAARLLISPARVSQRVQAMEREIGGVLFERTSRRVVLTPLGRQLRAALLPAHGQFVAGITAARASARAPAGLLRIGFTETTGGQDLDRLVRDLERAHPGIEAHLREIPINAPLDALRRDRVDVLVDWLTFDAPDITSGPTLAEYSRVLMVAADHPLADRPFISFEDVADYEVNERNEGGNRRFFPDRTRSGRPLRLHPVSTWQEAQSNVARHKTVHVTVTLVARTMARTDLALVPINDLPPLSLGLIWRTAHENARIRALADLVDVQEGHSTFCCGSDAGIPLAWQPATTGLST</sequence>
<dbReference type="RefSeq" id="WP_163060966.1">
    <property type="nucleotide sequence ID" value="NZ_JAAGLI010000843.1"/>
</dbReference>
<accession>A0A6L9QMZ1</accession>
<dbReference type="SUPFAM" id="SSF46785">
    <property type="entry name" value="Winged helix' DNA-binding domain"/>
    <property type="match status" value="1"/>
</dbReference>
<dbReference type="GO" id="GO:0003677">
    <property type="term" value="F:DNA binding"/>
    <property type="evidence" value="ECO:0007669"/>
    <property type="project" value="UniProtKB-KW"/>
</dbReference>
<keyword evidence="2" id="KW-0805">Transcription regulation</keyword>
<dbReference type="GO" id="GO:0003700">
    <property type="term" value="F:DNA-binding transcription factor activity"/>
    <property type="evidence" value="ECO:0007669"/>
    <property type="project" value="InterPro"/>
</dbReference>
<dbReference type="InterPro" id="IPR036388">
    <property type="entry name" value="WH-like_DNA-bd_sf"/>
</dbReference>
<dbReference type="Pfam" id="PF03466">
    <property type="entry name" value="LysR_substrate"/>
    <property type="match status" value="1"/>
</dbReference>
<feature type="domain" description="HTH lysR-type" evidence="5">
    <location>
        <begin position="3"/>
        <end position="60"/>
    </location>
</feature>
<dbReference type="Proteomes" id="UP000475532">
    <property type="component" value="Unassembled WGS sequence"/>
</dbReference>
<dbReference type="InterPro" id="IPR000847">
    <property type="entry name" value="LysR_HTH_N"/>
</dbReference>
<proteinExistence type="inferred from homology"/>
<evidence type="ECO:0000256" key="3">
    <source>
        <dbReference type="ARBA" id="ARBA00023125"/>
    </source>
</evidence>
<evidence type="ECO:0000256" key="1">
    <source>
        <dbReference type="ARBA" id="ARBA00009437"/>
    </source>
</evidence>
<dbReference type="Gene3D" id="1.10.10.10">
    <property type="entry name" value="Winged helix-like DNA-binding domain superfamily/Winged helix DNA-binding domain"/>
    <property type="match status" value="1"/>
</dbReference>
<comment type="caution">
    <text evidence="6">The sequence shown here is derived from an EMBL/GenBank/DDBJ whole genome shotgun (WGS) entry which is preliminary data.</text>
</comment>
<reference evidence="6 7" key="1">
    <citation type="submission" date="2020-01" db="EMBL/GenBank/DDBJ databases">
        <title>Insect and environment-associated Actinomycetes.</title>
        <authorList>
            <person name="Currrie C."/>
            <person name="Chevrette M."/>
            <person name="Carlson C."/>
            <person name="Stubbendieck R."/>
            <person name="Wendt-Pienkowski E."/>
        </authorList>
    </citation>
    <scope>NUCLEOTIDE SEQUENCE [LARGE SCALE GENOMIC DNA]</scope>
    <source>
        <strain evidence="6 7">SID10258</strain>
    </source>
</reference>
<dbReference type="InterPro" id="IPR005119">
    <property type="entry name" value="LysR_subst-bd"/>
</dbReference>
<keyword evidence="3" id="KW-0238">DNA-binding</keyword>
<evidence type="ECO:0000259" key="5">
    <source>
        <dbReference type="PROSITE" id="PS50931"/>
    </source>
</evidence>
<dbReference type="GO" id="GO:0032993">
    <property type="term" value="C:protein-DNA complex"/>
    <property type="evidence" value="ECO:0007669"/>
    <property type="project" value="TreeGrafter"/>
</dbReference>
<keyword evidence="4" id="KW-0804">Transcription</keyword>
<evidence type="ECO:0000256" key="4">
    <source>
        <dbReference type="ARBA" id="ARBA00023163"/>
    </source>
</evidence>
<evidence type="ECO:0000313" key="7">
    <source>
        <dbReference type="Proteomes" id="UP000475532"/>
    </source>
</evidence>
<protein>
    <submittedName>
        <fullName evidence="6">LysR family transcriptional regulator</fullName>
    </submittedName>
</protein>
<dbReference type="Gene3D" id="3.40.190.10">
    <property type="entry name" value="Periplasmic binding protein-like II"/>
    <property type="match status" value="2"/>
</dbReference>
<comment type="similarity">
    <text evidence="1">Belongs to the LysR transcriptional regulatory family.</text>
</comment>
<dbReference type="Pfam" id="PF00126">
    <property type="entry name" value="HTH_1"/>
    <property type="match status" value="1"/>
</dbReference>
<dbReference type="EMBL" id="JAAGLI010000843">
    <property type="protein sequence ID" value="NEA26909.1"/>
    <property type="molecule type" value="Genomic_DNA"/>
</dbReference>
<dbReference type="AlphaFoldDB" id="A0A6L9QMZ1"/>
<dbReference type="PANTHER" id="PTHR30346:SF0">
    <property type="entry name" value="HCA OPERON TRANSCRIPTIONAL ACTIVATOR HCAR"/>
    <property type="match status" value="1"/>
</dbReference>
<dbReference type="InterPro" id="IPR036390">
    <property type="entry name" value="WH_DNA-bd_sf"/>
</dbReference>
<evidence type="ECO:0000313" key="6">
    <source>
        <dbReference type="EMBL" id="NEA26909.1"/>
    </source>
</evidence>